<evidence type="ECO:0000313" key="1">
    <source>
        <dbReference type="EMBL" id="RRT43884.1"/>
    </source>
</evidence>
<protein>
    <submittedName>
        <fullName evidence="1">Uncharacterized protein</fullName>
    </submittedName>
</protein>
<gene>
    <name evidence="1" type="ORF">B296_00037886</name>
</gene>
<accession>A0A426XWQ2</accession>
<comment type="caution">
    <text evidence="1">The sequence shown here is derived from an EMBL/GenBank/DDBJ whole genome shotgun (WGS) entry which is preliminary data.</text>
</comment>
<sequence length="120" mass="14122">MGRRTSTISQKNVTIVNFAQSHGRNRVSISFSRTISEIRNTGHSQFTREVEFRSFFHAPSQKFKIQTITNVLAHGKSYKHDFVKKCDGHKLRAKSRAKSSFNQFFVHRLRNSKHWQFSMY</sequence>
<organism evidence="1 2">
    <name type="scientific">Ensete ventricosum</name>
    <name type="common">Abyssinian banana</name>
    <name type="synonym">Musa ensete</name>
    <dbReference type="NCBI Taxonomy" id="4639"/>
    <lineage>
        <taxon>Eukaryota</taxon>
        <taxon>Viridiplantae</taxon>
        <taxon>Streptophyta</taxon>
        <taxon>Embryophyta</taxon>
        <taxon>Tracheophyta</taxon>
        <taxon>Spermatophyta</taxon>
        <taxon>Magnoliopsida</taxon>
        <taxon>Liliopsida</taxon>
        <taxon>Zingiberales</taxon>
        <taxon>Musaceae</taxon>
        <taxon>Ensete</taxon>
    </lineage>
</organism>
<evidence type="ECO:0000313" key="2">
    <source>
        <dbReference type="Proteomes" id="UP000287651"/>
    </source>
</evidence>
<dbReference type="Proteomes" id="UP000287651">
    <property type="component" value="Unassembled WGS sequence"/>
</dbReference>
<name>A0A426XWQ2_ENSVE</name>
<dbReference type="AlphaFoldDB" id="A0A426XWQ2"/>
<dbReference type="EMBL" id="AMZH03016847">
    <property type="protein sequence ID" value="RRT43884.1"/>
    <property type="molecule type" value="Genomic_DNA"/>
</dbReference>
<proteinExistence type="predicted"/>
<reference evidence="1 2" key="1">
    <citation type="journal article" date="2014" name="Agronomy (Basel)">
        <title>A Draft Genome Sequence for Ensete ventricosum, the Drought-Tolerant Tree Against Hunger.</title>
        <authorList>
            <person name="Harrison J."/>
            <person name="Moore K.A."/>
            <person name="Paszkiewicz K."/>
            <person name="Jones T."/>
            <person name="Grant M."/>
            <person name="Ambacheew D."/>
            <person name="Muzemil S."/>
            <person name="Studholme D.J."/>
        </authorList>
    </citation>
    <scope>NUCLEOTIDE SEQUENCE [LARGE SCALE GENOMIC DNA]</scope>
</reference>